<dbReference type="EMBL" id="JOMO01000032">
    <property type="protein sequence ID" value="OUI80509.1"/>
    <property type="molecule type" value="Genomic_DNA"/>
</dbReference>
<evidence type="ECO:0000313" key="2">
    <source>
        <dbReference type="EMBL" id="OUI80509.1"/>
    </source>
</evidence>
<evidence type="ECO:0000259" key="1">
    <source>
        <dbReference type="Pfam" id="PF09084"/>
    </source>
</evidence>
<dbReference type="Proteomes" id="UP000194639">
    <property type="component" value="Unassembled WGS sequence"/>
</dbReference>
<feature type="domain" description="SsuA/THI5-like" evidence="1">
    <location>
        <begin position="79"/>
        <end position="291"/>
    </location>
</feature>
<dbReference type="Gene3D" id="3.40.190.10">
    <property type="entry name" value="Periplasmic binding protein-like II"/>
    <property type="match status" value="2"/>
</dbReference>
<gene>
    <name evidence="2" type="ORF">HK12_08480</name>
</gene>
<reference evidence="2 3" key="1">
    <citation type="submission" date="2014-06" db="EMBL/GenBank/DDBJ databases">
        <authorList>
            <person name="Ju J."/>
            <person name="Zhang J."/>
        </authorList>
    </citation>
    <scope>NUCLEOTIDE SEQUENCE [LARGE SCALE GENOMIC DNA]</scope>
    <source>
        <strain evidence="2">DmW_045</strain>
    </source>
</reference>
<evidence type="ECO:0000313" key="3">
    <source>
        <dbReference type="Proteomes" id="UP000194639"/>
    </source>
</evidence>
<accession>A0A252A0A6</accession>
<dbReference type="RefSeq" id="WP_086552689.1">
    <property type="nucleotide sequence ID" value="NZ_JOMO01000032.1"/>
</dbReference>
<protein>
    <recommendedName>
        <fullName evidence="1">SsuA/THI5-like domain-containing protein</fullName>
    </recommendedName>
</protein>
<dbReference type="SUPFAM" id="SSF53850">
    <property type="entry name" value="Periplasmic binding protein-like II"/>
    <property type="match status" value="1"/>
</dbReference>
<dbReference type="Pfam" id="PF09084">
    <property type="entry name" value="NMT1"/>
    <property type="match status" value="1"/>
</dbReference>
<dbReference type="InterPro" id="IPR015168">
    <property type="entry name" value="SsuA/THI5"/>
</dbReference>
<organism evidence="2 3">
    <name type="scientific">Acetobacter orientalis</name>
    <dbReference type="NCBI Taxonomy" id="146474"/>
    <lineage>
        <taxon>Bacteria</taxon>
        <taxon>Pseudomonadati</taxon>
        <taxon>Pseudomonadota</taxon>
        <taxon>Alphaproteobacteria</taxon>
        <taxon>Acetobacterales</taxon>
        <taxon>Acetobacteraceae</taxon>
        <taxon>Acetobacter</taxon>
    </lineage>
</organism>
<dbReference type="PANTHER" id="PTHR30024:SF21">
    <property type="entry name" value="ABC TRANSPORTER SUBSTRATE-BINDING PROTEIN"/>
    <property type="match status" value="1"/>
</dbReference>
<proteinExistence type="predicted"/>
<dbReference type="PANTHER" id="PTHR30024">
    <property type="entry name" value="ALIPHATIC SULFONATES-BINDING PROTEIN-RELATED"/>
    <property type="match status" value="1"/>
</dbReference>
<dbReference type="AlphaFoldDB" id="A0A252A0A6"/>
<name>A0A252A0A6_9PROT</name>
<comment type="caution">
    <text evidence="2">The sequence shown here is derived from an EMBL/GenBank/DDBJ whole genome shotgun (WGS) entry which is preliminary data.</text>
</comment>
<sequence length="367" mass="40051">MASQKGSYADDLKEPVPDVRSGSLTKRGLISGACALSTIGLGAYLFGRAVKASPLPFPKSAQGLTRLRVSLPMSAVCVAPIVAAEHYGIFRSYGIEPSFLSWTKTDALLETLATAKADIGIGMIMQFMKPLEQGYNVKLVAGTHGGCMRIVGSKKQGISSDITSLKGKTIGLTDINGFAYNTFALLLHQHGINPNKDVAWRSYPDPLLPMALEKRDIQAYAGSDPLMYLAQERANGDLIEILSNLSGSWHNLACCVVATGTETLKRDRQTIYNFSMAALAAAELCANDPEKVAQFYKQYSKSNANLDDIVKILTMQTHHVHPMKEDLCNQIRLYTQQLRDIGVFNSTTDPGVFSKRITENLVAERRS</sequence>